<name>E2ARY1_CAMFO</name>
<dbReference type="SUPFAM" id="SSF46689">
    <property type="entry name" value="Homeodomain-like"/>
    <property type="match status" value="1"/>
</dbReference>
<dbReference type="Proteomes" id="UP000000311">
    <property type="component" value="Unassembled WGS sequence"/>
</dbReference>
<organism evidence="4">
    <name type="scientific">Camponotus floridanus</name>
    <name type="common">Florida carpenter ant</name>
    <dbReference type="NCBI Taxonomy" id="104421"/>
    <lineage>
        <taxon>Eukaryota</taxon>
        <taxon>Metazoa</taxon>
        <taxon>Ecdysozoa</taxon>
        <taxon>Arthropoda</taxon>
        <taxon>Hexapoda</taxon>
        <taxon>Insecta</taxon>
        <taxon>Pterygota</taxon>
        <taxon>Neoptera</taxon>
        <taxon>Endopterygota</taxon>
        <taxon>Hymenoptera</taxon>
        <taxon>Apocrita</taxon>
        <taxon>Aculeata</taxon>
        <taxon>Formicoidea</taxon>
        <taxon>Formicidae</taxon>
        <taxon>Formicinae</taxon>
        <taxon>Camponotus</taxon>
    </lineage>
</organism>
<dbReference type="AlphaFoldDB" id="E2ARY1"/>
<dbReference type="EMBL" id="GL442200">
    <property type="protein sequence ID" value="EFN63807.1"/>
    <property type="molecule type" value="Genomic_DNA"/>
</dbReference>
<dbReference type="InParanoid" id="E2ARY1"/>
<protein>
    <recommendedName>
        <fullName evidence="2">Insertion element IS150 protein InsJ-like helix-turn-helix domain-containing protein</fullName>
    </recommendedName>
</protein>
<comment type="subcellular location">
    <subcellularLocation>
        <location evidence="1">Nucleus</location>
    </subcellularLocation>
</comment>
<dbReference type="InterPro" id="IPR055247">
    <property type="entry name" value="InsJ-like_HTH"/>
</dbReference>
<keyword evidence="4" id="KW-1185">Reference proteome</keyword>
<feature type="domain" description="Insertion element IS150 protein InsJ-like helix-turn-helix" evidence="2">
    <location>
        <begin position="2"/>
        <end position="40"/>
    </location>
</feature>
<evidence type="ECO:0000256" key="1">
    <source>
        <dbReference type="ARBA" id="ARBA00004123"/>
    </source>
</evidence>
<evidence type="ECO:0000259" key="2">
    <source>
        <dbReference type="Pfam" id="PF13518"/>
    </source>
</evidence>
<dbReference type="GO" id="GO:0005634">
    <property type="term" value="C:nucleus"/>
    <property type="evidence" value="ECO:0007669"/>
    <property type="project" value="UniProtKB-SubCell"/>
</dbReference>
<feature type="non-terminal residue" evidence="3">
    <location>
        <position position="90"/>
    </location>
</feature>
<proteinExistence type="predicted"/>
<evidence type="ECO:0000313" key="4">
    <source>
        <dbReference type="Proteomes" id="UP000000311"/>
    </source>
</evidence>
<reference evidence="3 4" key="1">
    <citation type="journal article" date="2010" name="Science">
        <title>Genomic comparison of the ants Camponotus floridanus and Harpegnathos saltator.</title>
        <authorList>
            <person name="Bonasio R."/>
            <person name="Zhang G."/>
            <person name="Ye C."/>
            <person name="Mutti N.S."/>
            <person name="Fang X."/>
            <person name="Qin N."/>
            <person name="Donahue G."/>
            <person name="Yang P."/>
            <person name="Li Q."/>
            <person name="Li C."/>
            <person name="Zhang P."/>
            <person name="Huang Z."/>
            <person name="Berger S.L."/>
            <person name="Reinberg D."/>
            <person name="Wang J."/>
            <person name="Liebig J."/>
        </authorList>
    </citation>
    <scope>NUCLEOTIDE SEQUENCE [LARGE SCALE GENOMIC DNA]</scope>
    <source>
        <strain evidence="4">C129</strain>
    </source>
</reference>
<feature type="non-terminal residue" evidence="3">
    <location>
        <position position="1"/>
    </location>
</feature>
<accession>E2ARY1</accession>
<gene>
    <name evidence="3" type="ORF">EAG_12175</name>
</gene>
<dbReference type="Pfam" id="PF13518">
    <property type="entry name" value="HTH_28"/>
    <property type="match status" value="1"/>
</dbReference>
<dbReference type="InterPro" id="IPR009057">
    <property type="entry name" value="Homeodomain-like_sf"/>
</dbReference>
<evidence type="ECO:0000313" key="3">
    <source>
        <dbReference type="EMBL" id="EFN63807.1"/>
    </source>
</evidence>
<sequence>QAGKTVAEIAAAIPCSAKTVRRWIERFIENGDHALHDYRRNSPRKTRAQQDERIVVAVIEQPFGTVQEDLNAANVQTSERTARRQLNEAG</sequence>